<protein>
    <submittedName>
        <fullName evidence="1">Uncharacterized protein</fullName>
    </submittedName>
</protein>
<name>A0A645E8T7_9ZZZZ</name>
<organism evidence="1">
    <name type="scientific">bioreactor metagenome</name>
    <dbReference type="NCBI Taxonomy" id="1076179"/>
    <lineage>
        <taxon>unclassified sequences</taxon>
        <taxon>metagenomes</taxon>
        <taxon>ecological metagenomes</taxon>
    </lineage>
</organism>
<reference evidence="1" key="1">
    <citation type="submission" date="2019-08" db="EMBL/GenBank/DDBJ databases">
        <authorList>
            <person name="Kucharzyk K."/>
            <person name="Murdoch R.W."/>
            <person name="Higgins S."/>
            <person name="Loffler F."/>
        </authorList>
    </citation>
    <scope>NUCLEOTIDE SEQUENCE</scope>
</reference>
<accession>A0A645E8T7</accession>
<gene>
    <name evidence="1" type="ORF">SDC9_145492</name>
</gene>
<dbReference type="EMBL" id="VSSQ01044481">
    <property type="protein sequence ID" value="MPM98307.1"/>
    <property type="molecule type" value="Genomic_DNA"/>
</dbReference>
<dbReference type="AlphaFoldDB" id="A0A645E8T7"/>
<proteinExistence type="predicted"/>
<sequence>MIGFWKYNGIKSLGVKIRRVAVNKGIWSIVLLDEGFKILVFNVDFREGTVKPPNICKEPAYITSFAAVGIPIGIKAVTEQLVVNGGSLDILFICIVKEQFSSLCCTWRREHDFREF</sequence>
<comment type="caution">
    <text evidence="1">The sequence shown here is derived from an EMBL/GenBank/DDBJ whole genome shotgun (WGS) entry which is preliminary data.</text>
</comment>
<evidence type="ECO:0000313" key="1">
    <source>
        <dbReference type="EMBL" id="MPM98307.1"/>
    </source>
</evidence>